<keyword evidence="2" id="KW-1185">Reference proteome</keyword>
<evidence type="ECO:0000313" key="2">
    <source>
        <dbReference type="Proteomes" id="UP001295684"/>
    </source>
</evidence>
<dbReference type="AlphaFoldDB" id="A0AAD2D392"/>
<gene>
    <name evidence="1" type="ORF">ECRASSUSDP1_LOCUS19838</name>
</gene>
<evidence type="ECO:0000313" key="1">
    <source>
        <dbReference type="EMBL" id="CAI2378442.1"/>
    </source>
</evidence>
<reference evidence="1" key="1">
    <citation type="submission" date="2023-07" db="EMBL/GenBank/DDBJ databases">
        <authorList>
            <consortium name="AG Swart"/>
            <person name="Singh M."/>
            <person name="Singh A."/>
            <person name="Seah K."/>
            <person name="Emmerich C."/>
        </authorList>
    </citation>
    <scope>NUCLEOTIDE SEQUENCE</scope>
    <source>
        <strain evidence="1">DP1</strain>
    </source>
</reference>
<sequence length="106" mass="12320">MVGTSSDLRKRLEKCYFHIPELAKTIKEDFKEGVENELQTLLLDTLDSNVEQNSPKNLTTKLCKNLKEDFCKIFSKNLLKTINIQRNWALIEIERPLQSHSNCVLL</sequence>
<organism evidence="1 2">
    <name type="scientific">Euplotes crassus</name>
    <dbReference type="NCBI Taxonomy" id="5936"/>
    <lineage>
        <taxon>Eukaryota</taxon>
        <taxon>Sar</taxon>
        <taxon>Alveolata</taxon>
        <taxon>Ciliophora</taxon>
        <taxon>Intramacronucleata</taxon>
        <taxon>Spirotrichea</taxon>
        <taxon>Hypotrichia</taxon>
        <taxon>Euplotida</taxon>
        <taxon>Euplotidae</taxon>
        <taxon>Moneuplotes</taxon>
    </lineage>
</organism>
<comment type="caution">
    <text evidence="1">The sequence shown here is derived from an EMBL/GenBank/DDBJ whole genome shotgun (WGS) entry which is preliminary data.</text>
</comment>
<protein>
    <submittedName>
        <fullName evidence="1">Uncharacterized protein</fullName>
    </submittedName>
</protein>
<accession>A0AAD2D392</accession>
<dbReference type="Proteomes" id="UP001295684">
    <property type="component" value="Unassembled WGS sequence"/>
</dbReference>
<proteinExistence type="predicted"/>
<dbReference type="EMBL" id="CAMPGE010020169">
    <property type="protein sequence ID" value="CAI2378442.1"/>
    <property type="molecule type" value="Genomic_DNA"/>
</dbReference>
<name>A0AAD2D392_EUPCR</name>